<sequence length="1049" mass="118687">MKKINIIPFAREISENEWVWEEARDIESVVLEPQTASQQDLSAIKVLYWKKIWPEERWETSLSRGTGGFGWAKTDDWFNGEYKLASTEIKEENGRIIIGFRPLSEEYPAEKNYAVRFRRTMKLKIGLPAGSPLKNPAVYTTSPCKQAALTIESKDNNPITVVSTYNCELLNTVQSSNSPIVPAPTLHRGEVSPSTNMGGQSSNLPIFQSKIKLTIMTPKNPFSGDEPLVTLNTDKGSFTFNVKEALENPVFVPLLNILVKNSSDTRPFGQITCALKKNKTIYDMVFKHKEQSLKNALKAMPKPDLTYYFVGCKHSRQKFMIFPDGAILIRDNPRLMNVKGEDTPGIKREGNWGLKIGLQDYRLEDRYIEKNKLPILTSIFRKGTVSVSQTVFAVPLLRSILAGEIPPDSPVIAIARIIIKNTGRKAASVKLKLSALAEAVYTNNAVAGGKPEGLIKIDELVYTYYKNENLLRFSISSSSPSPLRGEGKFCESTQRELVYKTVLRAGGSEEVVIKIPFTALKTAEELSALGVKEFGRELAEAKEFWEKQENRGCGIRTPEPILNDFHRTHLAHVFITDEAMPDDNKLVNTCVGTVSYGNFSNESCMIINDLDQRGLHDEAERRLGVFLKYQGTVPQPGNFTDYNGMFFGAGGYECGHYNQHHGWVLWCAGEHFRLSGNAQWLLSSADRLIAGCDWVIRQRNNTKKNAGAMEYGFLPAGSLEDVTEFYYWLSTNTLTWWGLDSCARALLEAGHPEGKRLGKEAGEYADDLRTGFRQASRRSPVVKLRDGTYVPHFPSRLYLRGRDYGWIREVLEGAIYTLIARLFDPCSQEAAWILKDYEDNRYVDRRFGYGLRNFKKQWFGIGGFSMQPNLLPGPLPYLYRDEIRHFLRALFNGFASAYRPDLNLLVEHPLPKLGITGGAHFKTSDEANFSRWLKMMFVCEAGDELYIGKGIPRQWFAKKEKMWLKNVKTGFGAVSAEYKSVSAQRIVCNLELNLRKSPGNIFVRIRHPKQAQIKKVLVNGSSYSNFDPAKEWVVFDKPVKDIKVEVLYY</sequence>
<dbReference type="Proteomes" id="UP000229307">
    <property type="component" value="Unassembled WGS sequence"/>
</dbReference>
<protein>
    <submittedName>
        <fullName evidence="1">Uncharacterized protein</fullName>
    </submittedName>
</protein>
<comment type="caution">
    <text evidence="1">The sequence shown here is derived from an EMBL/GenBank/DDBJ whole genome shotgun (WGS) entry which is preliminary data.</text>
</comment>
<dbReference type="AlphaFoldDB" id="A0A2M7S937"/>
<dbReference type="EMBL" id="PFMR01000218">
    <property type="protein sequence ID" value="PIZ16021.1"/>
    <property type="molecule type" value="Genomic_DNA"/>
</dbReference>
<evidence type="ECO:0000313" key="1">
    <source>
        <dbReference type="EMBL" id="PIZ16021.1"/>
    </source>
</evidence>
<evidence type="ECO:0000313" key="2">
    <source>
        <dbReference type="Proteomes" id="UP000229307"/>
    </source>
</evidence>
<dbReference type="GO" id="GO:0005975">
    <property type="term" value="P:carbohydrate metabolic process"/>
    <property type="evidence" value="ECO:0007669"/>
    <property type="project" value="InterPro"/>
</dbReference>
<gene>
    <name evidence="1" type="ORF">COY52_08280</name>
</gene>
<proteinExistence type="predicted"/>
<dbReference type="InterPro" id="IPR008928">
    <property type="entry name" value="6-hairpin_glycosidase_sf"/>
</dbReference>
<reference evidence="2" key="1">
    <citation type="submission" date="2017-09" db="EMBL/GenBank/DDBJ databases">
        <title>Depth-based differentiation of microbial function through sediment-hosted aquifers and enrichment of novel symbionts in the deep terrestrial subsurface.</title>
        <authorList>
            <person name="Probst A.J."/>
            <person name="Ladd B."/>
            <person name="Jarett J.K."/>
            <person name="Geller-Mcgrath D.E."/>
            <person name="Sieber C.M.K."/>
            <person name="Emerson J.B."/>
            <person name="Anantharaman K."/>
            <person name="Thomas B.C."/>
            <person name="Malmstrom R."/>
            <person name="Stieglmeier M."/>
            <person name="Klingl A."/>
            <person name="Woyke T."/>
            <person name="Ryan C.M."/>
            <person name="Banfield J.F."/>
        </authorList>
    </citation>
    <scope>NUCLEOTIDE SEQUENCE [LARGE SCALE GENOMIC DNA]</scope>
</reference>
<accession>A0A2M7S937</accession>
<name>A0A2M7S937_9BACT</name>
<organism evidence="1 2">
    <name type="scientific">Candidatus Desantisbacteria bacterium CG_4_10_14_0_8_um_filter_48_22</name>
    <dbReference type="NCBI Taxonomy" id="1974543"/>
    <lineage>
        <taxon>Bacteria</taxon>
        <taxon>Candidatus Desantisiibacteriota</taxon>
    </lineage>
</organism>
<dbReference type="SUPFAM" id="SSF48208">
    <property type="entry name" value="Six-hairpin glycosidases"/>
    <property type="match status" value="1"/>
</dbReference>